<keyword evidence="2" id="KW-1185">Reference proteome</keyword>
<accession>A0A5R9GCM5</accession>
<evidence type="ECO:0000313" key="2">
    <source>
        <dbReference type="Proteomes" id="UP000309676"/>
    </source>
</evidence>
<evidence type="ECO:0000313" key="1">
    <source>
        <dbReference type="EMBL" id="TLS54227.1"/>
    </source>
</evidence>
<comment type="caution">
    <text evidence="1">The sequence shown here is derived from an EMBL/GenBank/DDBJ whole genome shotgun (WGS) entry which is preliminary data.</text>
</comment>
<reference evidence="1 2" key="1">
    <citation type="submission" date="2019-05" db="EMBL/GenBank/DDBJ databases">
        <authorList>
            <person name="Narsing Rao M.P."/>
            <person name="Li W.J."/>
        </authorList>
    </citation>
    <scope>NUCLEOTIDE SEQUENCE [LARGE SCALE GENOMIC DNA]</scope>
    <source>
        <strain evidence="1 2">SYSU_K30003</strain>
    </source>
</reference>
<name>A0A5R9GCM5_9BACL</name>
<dbReference type="RefSeq" id="WP_138192135.1">
    <property type="nucleotide sequence ID" value="NZ_VCIW01000001.1"/>
</dbReference>
<protein>
    <submittedName>
        <fullName evidence="1">Uncharacterized protein</fullName>
    </submittedName>
</protein>
<dbReference type="EMBL" id="VCIW01000001">
    <property type="protein sequence ID" value="TLS54227.1"/>
    <property type="molecule type" value="Genomic_DNA"/>
</dbReference>
<sequence>MTTIMLRPDLKTSGGEIHDILLNGRYAGNMTLVYRERDRIGGAVQLDRASMTESDKREVVQFVRNYIQDLILAVRAVDCDVVVTNSAYDHIIATSRDEAGRWKEMDDAEDYDLLADAEEDEDAYEDVAGFDADEYEPLGDEDADNLDHIEMRTPAGRKAAYYELVVVNETRNKIEYHVYDQEMEWLAEAVFSTHGTDCFGEIRFMFLPGEDEIEAVTDLIVSDFDEDEIDTFDIRVLHAGEELERIELTHEDLADDDAYEEDAAMRDDESDYTVTLARDDGDMLTYEIYNQRHGGLPIGTATVDIANRQLSGFIDFRDPVEEEEREIVATLLMRELDKEKEYKSLNLSVMHENVKIDELLFETDPVH</sequence>
<organism evidence="1 2">
    <name type="scientific">Paenibacillus antri</name>
    <dbReference type="NCBI Taxonomy" id="2582848"/>
    <lineage>
        <taxon>Bacteria</taxon>
        <taxon>Bacillati</taxon>
        <taxon>Bacillota</taxon>
        <taxon>Bacilli</taxon>
        <taxon>Bacillales</taxon>
        <taxon>Paenibacillaceae</taxon>
        <taxon>Paenibacillus</taxon>
    </lineage>
</organism>
<dbReference type="OrthoDB" id="2575543at2"/>
<dbReference type="AlphaFoldDB" id="A0A5R9GCM5"/>
<gene>
    <name evidence="1" type="ORF">FE782_02455</name>
</gene>
<dbReference type="Proteomes" id="UP000309676">
    <property type="component" value="Unassembled WGS sequence"/>
</dbReference>
<proteinExistence type="predicted"/>